<evidence type="ECO:0000256" key="4">
    <source>
        <dbReference type="ARBA" id="ARBA00023180"/>
    </source>
</evidence>
<feature type="disulfide bond" evidence="5">
    <location>
        <begin position="72"/>
        <end position="99"/>
    </location>
</feature>
<feature type="domain" description="Sushi" evidence="6">
    <location>
        <begin position="103"/>
        <end position="164"/>
    </location>
</feature>
<comment type="caution">
    <text evidence="5">Lacks conserved residue(s) required for the propagation of feature annotation.</text>
</comment>
<dbReference type="CDD" id="cd00033">
    <property type="entry name" value="CCP"/>
    <property type="match status" value="4"/>
</dbReference>
<dbReference type="PANTHER" id="PTHR19325:SF560">
    <property type="entry name" value="SUSHI, VON WILLEBRAND FACTOR TYPE A, EGF AND PENTRAXIN DOMAIN-CONTAINING PROTEIN 1"/>
    <property type="match status" value="1"/>
</dbReference>
<dbReference type="Ensembl" id="ENSTNIT00000015759.1">
    <property type="protein sequence ID" value="ENSTNIP00000015553.1"/>
    <property type="gene ID" value="ENSTNIG00000012582.1"/>
</dbReference>
<reference evidence="7" key="3">
    <citation type="submission" date="2025-09" db="UniProtKB">
        <authorList>
            <consortium name="Ensembl"/>
        </authorList>
    </citation>
    <scope>IDENTIFICATION</scope>
</reference>
<dbReference type="InterPro" id="IPR000436">
    <property type="entry name" value="Sushi_SCR_CCP_dom"/>
</dbReference>
<protein>
    <recommendedName>
        <fullName evidence="6">Sushi domain-containing protein</fullName>
    </recommendedName>
</protein>
<dbReference type="Gene3D" id="2.10.70.10">
    <property type="entry name" value="Complement Module, domain 1"/>
    <property type="match status" value="5"/>
</dbReference>
<keyword evidence="4" id="KW-0325">Glycoprotein</keyword>
<evidence type="ECO:0000256" key="5">
    <source>
        <dbReference type="PROSITE-ProRule" id="PRU00302"/>
    </source>
</evidence>
<reference evidence="8" key="1">
    <citation type="journal article" date="2004" name="Nature">
        <title>Genome duplication in the teleost fish Tetraodon nigroviridis reveals the early vertebrate proto-karyotype.</title>
        <authorList>
            <person name="Jaillon O."/>
            <person name="Aury J.-M."/>
            <person name="Brunet F."/>
            <person name="Petit J.-L."/>
            <person name="Stange-Thomann N."/>
            <person name="Mauceli E."/>
            <person name="Bouneau L."/>
            <person name="Fischer C."/>
            <person name="Ozouf-Costaz C."/>
            <person name="Bernot A."/>
            <person name="Nicaud S."/>
            <person name="Jaffe D."/>
            <person name="Fisher S."/>
            <person name="Lutfalla G."/>
            <person name="Dossat C."/>
            <person name="Segurens B."/>
            <person name="Dasilva C."/>
            <person name="Salanoubat M."/>
            <person name="Levy M."/>
            <person name="Boudet N."/>
            <person name="Castellano S."/>
            <person name="Anthouard V."/>
            <person name="Jubin C."/>
            <person name="Castelli V."/>
            <person name="Katinka M."/>
            <person name="Vacherie B."/>
            <person name="Biemont C."/>
            <person name="Skalli Z."/>
            <person name="Cattolico L."/>
            <person name="Poulain J."/>
            <person name="De Berardinis V."/>
            <person name="Cruaud C."/>
            <person name="Duprat S."/>
            <person name="Brottier P."/>
            <person name="Coutanceau J.-P."/>
            <person name="Gouzy J."/>
            <person name="Parra G."/>
            <person name="Lardier G."/>
            <person name="Chapple C."/>
            <person name="McKernan K.J."/>
            <person name="McEwan P."/>
            <person name="Bosak S."/>
            <person name="Kellis M."/>
            <person name="Volff J.-N."/>
            <person name="Guigo R."/>
            <person name="Zody M.C."/>
            <person name="Mesirov J."/>
            <person name="Lindblad-Toh K."/>
            <person name="Birren B."/>
            <person name="Nusbaum C."/>
            <person name="Kahn D."/>
            <person name="Robinson-Rechavi M."/>
            <person name="Laudet V."/>
            <person name="Schachter V."/>
            <person name="Quetier F."/>
            <person name="Saurin W."/>
            <person name="Scarpelli C."/>
            <person name="Wincker P."/>
            <person name="Lander E.S."/>
            <person name="Weissenbach J."/>
            <person name="Roest Crollius H."/>
        </authorList>
    </citation>
    <scope>NUCLEOTIDE SEQUENCE [LARGE SCALE GENOMIC DNA]</scope>
</reference>
<name>H3D4W4_TETNG</name>
<keyword evidence="2" id="KW-0677">Repeat</keyword>
<dbReference type="InterPro" id="IPR050350">
    <property type="entry name" value="Compl-Cell_Adhes-Reg"/>
</dbReference>
<dbReference type="GeneTree" id="ENSGT00940000154967"/>
<dbReference type="Pfam" id="PF00084">
    <property type="entry name" value="Sushi"/>
    <property type="match status" value="5"/>
</dbReference>
<dbReference type="AlphaFoldDB" id="H3D4W4"/>
<dbReference type="STRING" id="99883.ENSTNIP00000015553"/>
<dbReference type="PANTHER" id="PTHR19325">
    <property type="entry name" value="COMPLEMENT COMPONENT-RELATED SUSHI DOMAIN-CONTAINING"/>
    <property type="match status" value="1"/>
</dbReference>
<proteinExistence type="predicted"/>
<evidence type="ECO:0000259" key="6">
    <source>
        <dbReference type="PROSITE" id="PS50923"/>
    </source>
</evidence>
<dbReference type="Proteomes" id="UP000007303">
    <property type="component" value="Unassembled WGS sequence"/>
</dbReference>
<keyword evidence="8" id="KW-1185">Reference proteome</keyword>
<reference evidence="7" key="2">
    <citation type="submission" date="2025-08" db="UniProtKB">
        <authorList>
            <consortium name="Ensembl"/>
        </authorList>
    </citation>
    <scope>IDENTIFICATION</scope>
</reference>
<feature type="domain" description="Sushi" evidence="6">
    <location>
        <begin position="165"/>
        <end position="223"/>
    </location>
</feature>
<dbReference type="OMA" id="RATRTCM"/>
<evidence type="ECO:0000313" key="8">
    <source>
        <dbReference type="Proteomes" id="UP000007303"/>
    </source>
</evidence>
<dbReference type="PROSITE" id="PS50923">
    <property type="entry name" value="SUSHI"/>
    <property type="match status" value="5"/>
</dbReference>
<feature type="disulfide bond" evidence="5">
    <location>
        <begin position="12"/>
        <end position="39"/>
    </location>
</feature>
<dbReference type="SUPFAM" id="SSF57535">
    <property type="entry name" value="Complement control module/SCR domain"/>
    <property type="match status" value="5"/>
</dbReference>
<keyword evidence="1 5" id="KW-0768">Sushi</keyword>
<dbReference type="InterPro" id="IPR035976">
    <property type="entry name" value="Sushi/SCR/CCP_sf"/>
</dbReference>
<evidence type="ECO:0000256" key="2">
    <source>
        <dbReference type="ARBA" id="ARBA00022737"/>
    </source>
</evidence>
<keyword evidence="3 5" id="KW-1015">Disulfide bond</keyword>
<organism evidence="7 8">
    <name type="scientific">Tetraodon nigroviridis</name>
    <name type="common">Spotted green pufferfish</name>
    <name type="synonym">Chelonodon nigroviridis</name>
    <dbReference type="NCBI Taxonomy" id="99883"/>
    <lineage>
        <taxon>Eukaryota</taxon>
        <taxon>Metazoa</taxon>
        <taxon>Chordata</taxon>
        <taxon>Craniata</taxon>
        <taxon>Vertebrata</taxon>
        <taxon>Euteleostomi</taxon>
        <taxon>Actinopterygii</taxon>
        <taxon>Neopterygii</taxon>
        <taxon>Teleostei</taxon>
        <taxon>Neoteleostei</taxon>
        <taxon>Acanthomorphata</taxon>
        <taxon>Eupercaria</taxon>
        <taxon>Tetraodontiformes</taxon>
        <taxon>Tetradontoidea</taxon>
        <taxon>Tetraodontidae</taxon>
        <taxon>Tetraodon</taxon>
    </lineage>
</organism>
<feature type="disulfide bond" evidence="5">
    <location>
        <begin position="254"/>
        <end position="281"/>
    </location>
</feature>
<feature type="domain" description="Sushi" evidence="6">
    <location>
        <begin position="44"/>
        <end position="101"/>
    </location>
</feature>
<feature type="domain" description="Sushi" evidence="6">
    <location>
        <begin position="224"/>
        <end position="283"/>
    </location>
</feature>
<evidence type="ECO:0000313" key="7">
    <source>
        <dbReference type="Ensembl" id="ENSTNIP00000015553.1"/>
    </source>
</evidence>
<feature type="domain" description="Sushi" evidence="6">
    <location>
        <begin position="1"/>
        <end position="41"/>
    </location>
</feature>
<evidence type="ECO:0000256" key="3">
    <source>
        <dbReference type="ARBA" id="ARBA00023157"/>
    </source>
</evidence>
<dbReference type="InParanoid" id="H3D4W4"/>
<accession>H3D4W4</accession>
<dbReference type="HOGENOM" id="CLU_020107_1_0_1"/>
<evidence type="ECO:0000256" key="1">
    <source>
        <dbReference type="ARBA" id="ARBA00022659"/>
    </source>
</evidence>
<dbReference type="SMART" id="SM00032">
    <property type="entry name" value="CCP"/>
    <property type="match status" value="4"/>
</dbReference>
<sequence>SFAAGEKVYYRCAEDFTPTRGLRAVQCSNGAWTKLTLKCEKGETTCSSPAVANALRPPGEAFRVGDSLNLTCLDGFQPDGAQQVTCGPEGRWRPPPPRCLSPARCRVPAAARNSNLADRYMSKKSFASGERVQYACDVGYVLVGRATRTCMSQGWDGREPVCEAVDCGEPPRVADAELSGSSEQPYAYQSVVRYRCRVGTLMGPNEVWCTQDGTWSPPPTCQDVTCPPPGEAGAYWNGPPRASYRPRDSLTIECKRRYARTGPSVVTCGSDGRWSPDLPWCAPT</sequence>